<proteinExistence type="predicted"/>
<gene>
    <name evidence="11" type="primary">gpr82</name>
</gene>
<evidence type="ECO:0000313" key="12">
    <source>
        <dbReference type="Proteomes" id="UP000472277"/>
    </source>
</evidence>
<dbReference type="InterPro" id="IPR017452">
    <property type="entry name" value="GPCR_Rhodpsn_7TM"/>
</dbReference>
<feature type="transmembrane region" description="Helical" evidence="9">
    <location>
        <begin position="75"/>
        <end position="94"/>
    </location>
</feature>
<protein>
    <submittedName>
        <fullName evidence="11">Si:dkey-216e24.9</fullName>
    </submittedName>
</protein>
<dbReference type="PANTHER" id="PTHR24231">
    <property type="entry name" value="PURINOCEPTOR-RELATED G-PROTEIN COUPLED RECEPTOR"/>
    <property type="match status" value="1"/>
</dbReference>
<dbReference type="PANTHER" id="PTHR24231:SF47">
    <property type="entry name" value="G-PROTEIN COUPLED RECEPTOR 82-RELATED"/>
    <property type="match status" value="1"/>
</dbReference>
<evidence type="ECO:0000256" key="2">
    <source>
        <dbReference type="ARBA" id="ARBA00022475"/>
    </source>
</evidence>
<evidence type="ECO:0000256" key="8">
    <source>
        <dbReference type="ARBA" id="ARBA00023224"/>
    </source>
</evidence>
<dbReference type="GeneID" id="115155915"/>
<feature type="transmembrane region" description="Helical" evidence="9">
    <location>
        <begin position="215"/>
        <end position="236"/>
    </location>
</feature>
<feature type="transmembrane region" description="Helical" evidence="9">
    <location>
        <begin position="162"/>
        <end position="185"/>
    </location>
</feature>
<dbReference type="PRINTS" id="PR00237">
    <property type="entry name" value="GPCRRHODOPSN"/>
</dbReference>
<evidence type="ECO:0000256" key="7">
    <source>
        <dbReference type="ARBA" id="ARBA00023170"/>
    </source>
</evidence>
<evidence type="ECO:0000256" key="9">
    <source>
        <dbReference type="SAM" id="Phobius"/>
    </source>
</evidence>
<dbReference type="Gene3D" id="1.20.1070.10">
    <property type="entry name" value="Rhodopsin 7-helix transmembrane proteins"/>
    <property type="match status" value="1"/>
</dbReference>
<dbReference type="Pfam" id="PF00001">
    <property type="entry name" value="7tm_1"/>
    <property type="match status" value="1"/>
</dbReference>
<name>A0A674B8L7_SALTR</name>
<keyword evidence="3 9" id="KW-0812">Transmembrane</keyword>
<sequence length="384" mass="42831">MNITTDDIQQMSFVNASVRWLNGTSNNPQRQCWLHPDPFDTQVKPWLYLVLSLLGFLANGLTLREFRSSGRTPTVILTLNMVTSDLLLCTSFLFRVVYYRRGHIWSGEDKACQATILTGITVFYVNLYCNMLLLLWTSVTRYATVVRPCPALLVPFTRPRGCWVLCLVTWVTVVTVVSASVVLQFGRGKGRGGGDRCFDMLENHHREVLNNQHCLGVALFFVILTFILVSYGGLVLHLQKVRGSKNTNTRGVSTGVTAGDRRVSCGVEEGCGVSLGEREGRRENIQGVDLEVHSGAGERQGVKSGSLRVRRKILAVVVVFVACFLPYHVQRAVTLLSPHGGDCEKFRTQWKVTNTTITIAALSCIVHPLLHLALRHLTCCRRLQ</sequence>
<keyword evidence="8" id="KW-0807">Transducer</keyword>
<feature type="transmembrane region" description="Helical" evidence="9">
    <location>
        <begin position="46"/>
        <end position="63"/>
    </location>
</feature>
<keyword evidence="7" id="KW-0675">Receptor</keyword>
<dbReference type="GeneTree" id="ENSGT01030000234518"/>
<keyword evidence="12" id="KW-1185">Reference proteome</keyword>
<accession>A0A674B8L7</accession>
<comment type="subcellular location">
    <subcellularLocation>
        <location evidence="1">Cell membrane</location>
        <topology evidence="1">Multi-pass membrane protein</topology>
    </subcellularLocation>
</comment>
<dbReference type="SUPFAM" id="SSF81321">
    <property type="entry name" value="Family A G protein-coupled receptor-like"/>
    <property type="match status" value="1"/>
</dbReference>
<evidence type="ECO:0000256" key="4">
    <source>
        <dbReference type="ARBA" id="ARBA00022989"/>
    </source>
</evidence>
<dbReference type="GO" id="GO:0005886">
    <property type="term" value="C:plasma membrane"/>
    <property type="evidence" value="ECO:0007669"/>
    <property type="project" value="UniProtKB-SubCell"/>
</dbReference>
<dbReference type="InterPro" id="IPR000276">
    <property type="entry name" value="GPCR_Rhodpsn"/>
</dbReference>
<dbReference type="InParanoid" id="A0A674B8L7"/>
<reference evidence="11" key="2">
    <citation type="submission" date="2025-09" db="UniProtKB">
        <authorList>
            <consortium name="Ensembl"/>
        </authorList>
    </citation>
    <scope>IDENTIFICATION</scope>
</reference>
<feature type="domain" description="G-protein coupled receptors family 1 profile" evidence="10">
    <location>
        <begin position="55"/>
        <end position="371"/>
    </location>
</feature>
<dbReference type="RefSeq" id="XP_029558856.1">
    <property type="nucleotide sequence ID" value="XM_029702996.1"/>
</dbReference>
<evidence type="ECO:0000259" key="10">
    <source>
        <dbReference type="PROSITE" id="PS50262"/>
    </source>
</evidence>
<feature type="transmembrane region" description="Helical" evidence="9">
    <location>
        <begin position="355"/>
        <end position="374"/>
    </location>
</feature>
<feature type="transmembrane region" description="Helical" evidence="9">
    <location>
        <begin position="313"/>
        <end position="329"/>
    </location>
</feature>
<evidence type="ECO:0000256" key="6">
    <source>
        <dbReference type="ARBA" id="ARBA00023136"/>
    </source>
</evidence>
<keyword evidence="2" id="KW-1003">Cell membrane</keyword>
<evidence type="ECO:0000256" key="1">
    <source>
        <dbReference type="ARBA" id="ARBA00004651"/>
    </source>
</evidence>
<keyword evidence="5" id="KW-0297">G-protein coupled receptor</keyword>
<evidence type="ECO:0000313" key="11">
    <source>
        <dbReference type="Ensembl" id="ENSSTUP00000067819.1"/>
    </source>
</evidence>
<dbReference type="OMA" id="CFLLWTS"/>
<dbReference type="AlphaFoldDB" id="A0A674B8L7"/>
<evidence type="ECO:0000256" key="3">
    <source>
        <dbReference type="ARBA" id="ARBA00022692"/>
    </source>
</evidence>
<dbReference type="Proteomes" id="UP000472277">
    <property type="component" value="Chromosome 20"/>
</dbReference>
<reference evidence="11" key="1">
    <citation type="submission" date="2025-08" db="UniProtKB">
        <authorList>
            <consortium name="Ensembl"/>
        </authorList>
    </citation>
    <scope>IDENTIFICATION</scope>
</reference>
<feature type="transmembrane region" description="Helical" evidence="9">
    <location>
        <begin position="114"/>
        <end position="137"/>
    </location>
</feature>
<dbReference type="PROSITE" id="PS50262">
    <property type="entry name" value="G_PROTEIN_RECEP_F1_2"/>
    <property type="match status" value="1"/>
</dbReference>
<keyword evidence="6 9" id="KW-0472">Membrane</keyword>
<keyword evidence="4 9" id="KW-1133">Transmembrane helix</keyword>
<dbReference type="GO" id="GO:0004930">
    <property type="term" value="F:G protein-coupled receptor activity"/>
    <property type="evidence" value="ECO:0007669"/>
    <property type="project" value="UniProtKB-KW"/>
</dbReference>
<evidence type="ECO:0000256" key="5">
    <source>
        <dbReference type="ARBA" id="ARBA00023040"/>
    </source>
</evidence>
<organism evidence="11 12">
    <name type="scientific">Salmo trutta</name>
    <name type="common">Brown trout</name>
    <dbReference type="NCBI Taxonomy" id="8032"/>
    <lineage>
        <taxon>Eukaryota</taxon>
        <taxon>Metazoa</taxon>
        <taxon>Chordata</taxon>
        <taxon>Craniata</taxon>
        <taxon>Vertebrata</taxon>
        <taxon>Euteleostomi</taxon>
        <taxon>Actinopterygii</taxon>
        <taxon>Neopterygii</taxon>
        <taxon>Teleostei</taxon>
        <taxon>Protacanthopterygii</taxon>
        <taxon>Salmoniformes</taxon>
        <taxon>Salmonidae</taxon>
        <taxon>Salmoninae</taxon>
        <taxon>Salmo</taxon>
    </lineage>
</organism>
<dbReference type="Ensembl" id="ENSSTUT00000071913.1">
    <property type="protein sequence ID" value="ENSSTUP00000067819.1"/>
    <property type="gene ID" value="ENSSTUG00000029666.1"/>
</dbReference>